<dbReference type="EMBL" id="BK032653">
    <property type="protein sequence ID" value="DAF53437.1"/>
    <property type="molecule type" value="Genomic_DNA"/>
</dbReference>
<name>A0A8S5SQV7_9CAUD</name>
<proteinExistence type="predicted"/>
<feature type="transmembrane region" description="Helical" evidence="1">
    <location>
        <begin position="20"/>
        <end position="47"/>
    </location>
</feature>
<reference evidence="2" key="1">
    <citation type="journal article" date="2021" name="Proc. Natl. Acad. Sci. U.S.A.">
        <title>A Catalog of Tens of Thousands of Viruses from Human Metagenomes Reveals Hidden Associations with Chronic Diseases.</title>
        <authorList>
            <person name="Tisza M.J."/>
            <person name="Buck C.B."/>
        </authorList>
    </citation>
    <scope>NUCLEOTIDE SEQUENCE</scope>
    <source>
        <strain evidence="2">CtXBg1</strain>
    </source>
</reference>
<protein>
    <submittedName>
        <fullName evidence="2">Uncharacterized protein</fullName>
    </submittedName>
</protein>
<keyword evidence="1" id="KW-0812">Transmembrane</keyword>
<organism evidence="2">
    <name type="scientific">Podoviridae sp. ctXBg1</name>
    <dbReference type="NCBI Taxonomy" id="2827739"/>
    <lineage>
        <taxon>Viruses</taxon>
        <taxon>Duplodnaviria</taxon>
        <taxon>Heunggongvirae</taxon>
        <taxon>Uroviricota</taxon>
        <taxon>Caudoviricetes</taxon>
    </lineage>
</organism>
<sequence>MKLIISKHARRLMLSMCEKFPLWFFAARWLILLGIASVPFAFAWSLIK</sequence>
<evidence type="ECO:0000256" key="1">
    <source>
        <dbReference type="SAM" id="Phobius"/>
    </source>
</evidence>
<keyword evidence="1" id="KW-0472">Membrane</keyword>
<keyword evidence="1" id="KW-1133">Transmembrane helix</keyword>
<evidence type="ECO:0000313" key="2">
    <source>
        <dbReference type="EMBL" id="DAF53437.1"/>
    </source>
</evidence>
<accession>A0A8S5SQV7</accession>